<reference evidence="3 4" key="1">
    <citation type="journal article" date="2023" name="Plants (Basel)">
        <title>Bridging the Gap: Combining Genomics and Transcriptomics Approaches to Understand Stylosanthes scabra, an Orphan Legume from the Brazilian Caatinga.</title>
        <authorList>
            <person name="Ferreira-Neto J.R.C."/>
            <person name="da Silva M.D."/>
            <person name="Binneck E."/>
            <person name="de Melo N.F."/>
            <person name="da Silva R.H."/>
            <person name="de Melo A.L.T.M."/>
            <person name="Pandolfi V."/>
            <person name="Bustamante F.O."/>
            <person name="Brasileiro-Vidal A.C."/>
            <person name="Benko-Iseppon A.M."/>
        </authorList>
    </citation>
    <scope>NUCLEOTIDE SEQUENCE [LARGE SCALE GENOMIC DNA]</scope>
    <source>
        <tissue evidence="3">Leaves</tissue>
    </source>
</reference>
<evidence type="ECO:0000256" key="1">
    <source>
        <dbReference type="ARBA" id="ARBA00093634"/>
    </source>
</evidence>
<dbReference type="PANTHER" id="PTHR31996:SF2">
    <property type="entry name" value="COILED-COIL DOMAIN-CONTAINING PROTEIN 115"/>
    <property type="match status" value="1"/>
</dbReference>
<proteinExistence type="predicted"/>
<evidence type="ECO:0000313" key="3">
    <source>
        <dbReference type="EMBL" id="MED6179635.1"/>
    </source>
</evidence>
<accession>A0ABU6W3C7</accession>
<dbReference type="Proteomes" id="UP001341840">
    <property type="component" value="Unassembled WGS sequence"/>
</dbReference>
<organism evidence="3 4">
    <name type="scientific">Stylosanthes scabra</name>
    <dbReference type="NCBI Taxonomy" id="79078"/>
    <lineage>
        <taxon>Eukaryota</taxon>
        <taxon>Viridiplantae</taxon>
        <taxon>Streptophyta</taxon>
        <taxon>Embryophyta</taxon>
        <taxon>Tracheophyta</taxon>
        <taxon>Spermatophyta</taxon>
        <taxon>Magnoliopsida</taxon>
        <taxon>eudicotyledons</taxon>
        <taxon>Gunneridae</taxon>
        <taxon>Pentapetalae</taxon>
        <taxon>rosids</taxon>
        <taxon>fabids</taxon>
        <taxon>Fabales</taxon>
        <taxon>Fabaceae</taxon>
        <taxon>Papilionoideae</taxon>
        <taxon>50 kb inversion clade</taxon>
        <taxon>dalbergioids sensu lato</taxon>
        <taxon>Dalbergieae</taxon>
        <taxon>Pterocarpus clade</taxon>
        <taxon>Stylosanthes</taxon>
    </lineage>
</organism>
<keyword evidence="4" id="KW-1185">Reference proteome</keyword>
<dbReference type="Pfam" id="PF21730">
    <property type="entry name" value="Vma22_CCDC115"/>
    <property type="match status" value="1"/>
</dbReference>
<comment type="caution">
    <text evidence="3">The sequence shown here is derived from an EMBL/GenBank/DDBJ whole genome shotgun (WGS) entry which is preliminary data.</text>
</comment>
<protein>
    <recommendedName>
        <fullName evidence="1">Vacuolar ATPase assembly protein VMA22</fullName>
    </recommendedName>
</protein>
<name>A0ABU6W3C7_9FABA</name>
<sequence>MEERHLIPESGVAADQEPSQEAVEVVNRREVRLRPGAEEKLVLQFMDSLNSYLSFSHSLSSTLGQAWMELASARHSMGTARLNTSLLDLKFHPASTTLKIAECDDDSVDAKARFVLRKWISSEEVGEDEDSNSTKSPEPADDDDEVCYSQVRRERAKSLSVFGILIPPKLRAAQQSFERALETLVEMANMQSSFLYSFHQLHQEVEDTKE</sequence>
<dbReference type="PANTHER" id="PTHR31996">
    <property type="entry name" value="COILED-COIL DOMAIN-CONTAINING PROTEIN 115"/>
    <property type="match status" value="1"/>
</dbReference>
<gene>
    <name evidence="3" type="ORF">PIB30_002965</name>
</gene>
<feature type="region of interest" description="Disordered" evidence="2">
    <location>
        <begin position="125"/>
        <end position="145"/>
    </location>
</feature>
<dbReference type="InterPro" id="IPR040357">
    <property type="entry name" value="Vma22/CCDC115"/>
</dbReference>
<dbReference type="EMBL" id="JASCZI010181248">
    <property type="protein sequence ID" value="MED6179635.1"/>
    <property type="molecule type" value="Genomic_DNA"/>
</dbReference>
<evidence type="ECO:0000256" key="2">
    <source>
        <dbReference type="SAM" id="MobiDB-lite"/>
    </source>
</evidence>
<evidence type="ECO:0000313" key="4">
    <source>
        <dbReference type="Proteomes" id="UP001341840"/>
    </source>
</evidence>